<dbReference type="RefSeq" id="WP_346161930.1">
    <property type="nucleotide sequence ID" value="NZ_BAAAOQ010000001.1"/>
</dbReference>
<evidence type="ECO:0000313" key="2">
    <source>
        <dbReference type="EMBL" id="GAA2191237.1"/>
    </source>
</evidence>
<feature type="transmembrane region" description="Helical" evidence="1">
    <location>
        <begin position="101"/>
        <end position="121"/>
    </location>
</feature>
<reference evidence="2 3" key="1">
    <citation type="journal article" date="2019" name="Int. J. Syst. Evol. Microbiol.">
        <title>The Global Catalogue of Microorganisms (GCM) 10K type strain sequencing project: providing services to taxonomists for standard genome sequencing and annotation.</title>
        <authorList>
            <consortium name="The Broad Institute Genomics Platform"/>
            <consortium name="The Broad Institute Genome Sequencing Center for Infectious Disease"/>
            <person name="Wu L."/>
            <person name="Ma J."/>
        </authorList>
    </citation>
    <scope>NUCLEOTIDE SEQUENCE [LARGE SCALE GENOMIC DNA]</scope>
    <source>
        <strain evidence="2 3">JCM 14924</strain>
    </source>
</reference>
<name>A0ABN3BA06_9ACTN</name>
<organism evidence="2 3">
    <name type="scientific">Streptomyces bangladeshensis</name>
    <dbReference type="NCBI Taxonomy" id="295352"/>
    <lineage>
        <taxon>Bacteria</taxon>
        <taxon>Bacillati</taxon>
        <taxon>Actinomycetota</taxon>
        <taxon>Actinomycetes</taxon>
        <taxon>Kitasatosporales</taxon>
        <taxon>Streptomycetaceae</taxon>
        <taxon>Streptomyces</taxon>
    </lineage>
</organism>
<feature type="transmembrane region" description="Helical" evidence="1">
    <location>
        <begin position="28"/>
        <end position="57"/>
    </location>
</feature>
<keyword evidence="3" id="KW-1185">Reference proteome</keyword>
<evidence type="ECO:0000256" key="1">
    <source>
        <dbReference type="SAM" id="Phobius"/>
    </source>
</evidence>
<protein>
    <submittedName>
        <fullName evidence="2">Uncharacterized protein</fullName>
    </submittedName>
</protein>
<accession>A0ABN3BA06</accession>
<proteinExistence type="predicted"/>
<keyword evidence="1" id="KW-0812">Transmembrane</keyword>
<feature type="transmembrane region" description="Helical" evidence="1">
    <location>
        <begin position="69"/>
        <end position="89"/>
    </location>
</feature>
<keyword evidence="1" id="KW-0472">Membrane</keyword>
<gene>
    <name evidence="2" type="ORF">GCM10009787_03640</name>
</gene>
<comment type="caution">
    <text evidence="2">The sequence shown here is derived from an EMBL/GenBank/DDBJ whole genome shotgun (WGS) entry which is preliminary data.</text>
</comment>
<dbReference type="Proteomes" id="UP001501391">
    <property type="component" value="Unassembled WGS sequence"/>
</dbReference>
<keyword evidence="1" id="KW-1133">Transmembrane helix</keyword>
<evidence type="ECO:0000313" key="3">
    <source>
        <dbReference type="Proteomes" id="UP001501391"/>
    </source>
</evidence>
<sequence>MNPETYARLYGPARPAPRQRRGGTAVTFLAAALWLLTLASAGWLTFLVGMAALWGLADGMSWAEVSDAVLPYALTVLGCAAALTALAFAPGIRRLTPPARLLLTGALACPLPACLALLTWVHTG</sequence>
<dbReference type="EMBL" id="BAAAOQ010000001">
    <property type="protein sequence ID" value="GAA2191237.1"/>
    <property type="molecule type" value="Genomic_DNA"/>
</dbReference>